<feature type="region of interest" description="Disordered" evidence="2">
    <location>
        <begin position="36"/>
        <end position="107"/>
    </location>
</feature>
<organism evidence="3">
    <name type="scientific">Salvia splendens</name>
    <name type="common">Scarlet sage</name>
    <dbReference type="NCBI Taxonomy" id="180675"/>
    <lineage>
        <taxon>Eukaryota</taxon>
        <taxon>Viridiplantae</taxon>
        <taxon>Streptophyta</taxon>
        <taxon>Embryophyta</taxon>
        <taxon>Tracheophyta</taxon>
        <taxon>Spermatophyta</taxon>
        <taxon>Magnoliopsida</taxon>
        <taxon>eudicotyledons</taxon>
        <taxon>Gunneridae</taxon>
        <taxon>Pentapetalae</taxon>
        <taxon>asterids</taxon>
        <taxon>lamiids</taxon>
        <taxon>Lamiales</taxon>
        <taxon>Lamiaceae</taxon>
        <taxon>Nepetoideae</taxon>
        <taxon>Mentheae</taxon>
        <taxon>Salviinae</taxon>
        <taxon>Salvia</taxon>
        <taxon>Salvia subgen. Calosphace</taxon>
        <taxon>core Calosphace</taxon>
    </lineage>
</organism>
<proteinExistence type="inferred from homology"/>
<gene>
    <name evidence="3" type="ORF">SASPL_153904</name>
</gene>
<feature type="compositionally biased region" description="Acidic residues" evidence="2">
    <location>
        <begin position="85"/>
        <end position="94"/>
    </location>
</feature>
<keyword evidence="4" id="KW-1185">Reference proteome</keyword>
<dbReference type="EMBL" id="PNBA02000022">
    <property type="protein sequence ID" value="KAG6385080.1"/>
    <property type="molecule type" value="Genomic_DNA"/>
</dbReference>
<evidence type="ECO:0000313" key="3">
    <source>
        <dbReference type="EMBL" id="KAG6385080.1"/>
    </source>
</evidence>
<reference evidence="3" key="1">
    <citation type="submission" date="2018-01" db="EMBL/GenBank/DDBJ databases">
        <authorList>
            <person name="Mao J.F."/>
        </authorList>
    </citation>
    <scope>NUCLEOTIDE SEQUENCE</scope>
    <source>
        <strain evidence="3">Huo1</strain>
        <tissue evidence="3">Leaf</tissue>
    </source>
</reference>
<dbReference type="InterPro" id="IPR007608">
    <property type="entry name" value="Senescence_reg_S40"/>
</dbReference>
<evidence type="ECO:0000256" key="2">
    <source>
        <dbReference type="SAM" id="MobiDB-lite"/>
    </source>
</evidence>
<evidence type="ECO:0000313" key="4">
    <source>
        <dbReference type="Proteomes" id="UP000298416"/>
    </source>
</evidence>
<name>A0A8X8VZ58_SALSN</name>
<dbReference type="PANTHER" id="PTHR33083:SF79">
    <property type="entry name" value="SENESCENCE REGULATOR"/>
    <property type="match status" value="1"/>
</dbReference>
<dbReference type="PANTHER" id="PTHR33083">
    <property type="entry name" value="EXPRESSED PROTEIN"/>
    <property type="match status" value="1"/>
</dbReference>
<dbReference type="Pfam" id="PF04520">
    <property type="entry name" value="Senescence_reg"/>
    <property type="match status" value="1"/>
</dbReference>
<protein>
    <submittedName>
        <fullName evidence="3">Uncharacterized protein</fullName>
    </submittedName>
</protein>
<dbReference type="Proteomes" id="UP000298416">
    <property type="component" value="Unassembled WGS sequence"/>
</dbReference>
<dbReference type="AlphaFoldDB" id="A0A8X8VZ58"/>
<comment type="similarity">
    <text evidence="1">Belongs to the senescence regulator S40 family.</text>
</comment>
<accession>A0A8X8VZ58</accession>
<reference evidence="3" key="2">
    <citation type="submission" date="2020-08" db="EMBL/GenBank/DDBJ databases">
        <title>Plant Genome Project.</title>
        <authorList>
            <person name="Zhang R.-G."/>
        </authorList>
    </citation>
    <scope>NUCLEOTIDE SEQUENCE</scope>
    <source>
        <strain evidence="3">Huo1</strain>
        <tissue evidence="3">Leaf</tissue>
    </source>
</reference>
<dbReference type="OrthoDB" id="1917735at2759"/>
<comment type="caution">
    <text evidence="3">The sequence shown here is derived from an EMBL/GenBank/DDBJ whole genome shotgun (WGS) entry which is preliminary data.</text>
</comment>
<evidence type="ECO:0000256" key="1">
    <source>
        <dbReference type="ARBA" id="ARBA00034773"/>
    </source>
</evidence>
<dbReference type="GO" id="GO:0010150">
    <property type="term" value="P:leaf senescence"/>
    <property type="evidence" value="ECO:0007669"/>
    <property type="project" value="UniProtKB-ARBA"/>
</dbReference>
<sequence length="144" mass="16094">MEDSYGGGKKAVEEEDLQEEEVWEMINAKEGNFNQHNLAWHVGGGGNESPPPPRVSRHHHSAPVDIPGLSKTKKRSKRSDFDSRVDEDEDEEGEVAPPHEVLAKRLERTRIASHSMCEGVGRTLKGRDLSKTRNAILIKTGFIE</sequence>